<dbReference type="EMBL" id="BBWV01000005">
    <property type="protein sequence ID" value="GAO45402.1"/>
    <property type="molecule type" value="Genomic_DNA"/>
</dbReference>
<evidence type="ECO:0000313" key="2">
    <source>
        <dbReference type="Proteomes" id="UP000033121"/>
    </source>
</evidence>
<reference evidence="1 2" key="1">
    <citation type="submission" date="2015-04" db="EMBL/GenBank/DDBJ databases">
        <title>Whole genome shotgun sequence of Flavihumibacter petaseus NBRC 106054.</title>
        <authorList>
            <person name="Miyazawa S."/>
            <person name="Hosoyama A."/>
            <person name="Hashimoto M."/>
            <person name="Noguchi M."/>
            <person name="Tsuchikane K."/>
            <person name="Ohji S."/>
            <person name="Yamazoe A."/>
            <person name="Ichikawa N."/>
            <person name="Kimura A."/>
            <person name="Fujita N."/>
        </authorList>
    </citation>
    <scope>NUCLEOTIDE SEQUENCE [LARGE SCALE GENOMIC DNA]</scope>
    <source>
        <strain evidence="1 2">NBRC 106054</strain>
    </source>
</reference>
<name>A0A0E9N653_9BACT</name>
<comment type="caution">
    <text evidence="1">The sequence shown here is derived from an EMBL/GenBank/DDBJ whole genome shotgun (WGS) entry which is preliminary data.</text>
</comment>
<dbReference type="OrthoDB" id="3034945at2"/>
<keyword evidence="2" id="KW-1185">Reference proteome</keyword>
<organism evidence="1 2">
    <name type="scientific">Flavihumibacter petaseus NBRC 106054</name>
    <dbReference type="NCBI Taxonomy" id="1220578"/>
    <lineage>
        <taxon>Bacteria</taxon>
        <taxon>Pseudomonadati</taxon>
        <taxon>Bacteroidota</taxon>
        <taxon>Chitinophagia</taxon>
        <taxon>Chitinophagales</taxon>
        <taxon>Chitinophagaceae</taxon>
        <taxon>Flavihumibacter</taxon>
    </lineage>
</organism>
<protein>
    <submittedName>
        <fullName evidence="1">Uncharacterized protein</fullName>
    </submittedName>
</protein>
<proteinExistence type="predicted"/>
<evidence type="ECO:0000313" key="1">
    <source>
        <dbReference type="EMBL" id="GAO45402.1"/>
    </source>
</evidence>
<dbReference type="RefSeq" id="WP_046371417.1">
    <property type="nucleotide sequence ID" value="NZ_BBWV01000005.1"/>
</dbReference>
<dbReference type="Proteomes" id="UP000033121">
    <property type="component" value="Unassembled WGS sequence"/>
</dbReference>
<dbReference type="AlphaFoldDB" id="A0A0E9N653"/>
<accession>A0A0E9N653</accession>
<gene>
    <name evidence="1" type="ORF">FPE01S_05_00970</name>
</gene>
<sequence>MNLTYQLLKSSWGIVIYLNIEEILNPDILDTDTVITESIYLRIANGINFERSTLLKYMIPAVSEFSDEIGARIGNQNVCYYLKVFDFSICDFQEEGIFCATQEWLSKYYQFDYKEQEVIFDRIRNRYDFRFLIKQG</sequence>